<dbReference type="Pfam" id="PF05751">
    <property type="entry name" value="FixH"/>
    <property type="match status" value="1"/>
</dbReference>
<dbReference type="Proteomes" id="UP000202440">
    <property type="component" value="Chromosome"/>
</dbReference>
<keyword evidence="3" id="KW-1185">Reference proteome</keyword>
<keyword evidence="1" id="KW-0472">Membrane</keyword>
<evidence type="ECO:0000313" key="2">
    <source>
        <dbReference type="EMBL" id="ASP40293.1"/>
    </source>
</evidence>
<dbReference type="AlphaFoldDB" id="A0A222FPX4"/>
<feature type="transmembrane region" description="Helical" evidence="1">
    <location>
        <begin position="39"/>
        <end position="62"/>
    </location>
</feature>
<protein>
    <recommendedName>
        <fullName evidence="4">Nitrogen fixation protein FixH</fullName>
    </recommendedName>
</protein>
<evidence type="ECO:0008006" key="4">
    <source>
        <dbReference type="Google" id="ProtNLM"/>
    </source>
</evidence>
<reference evidence="2 3" key="1">
    <citation type="submission" date="2017-07" db="EMBL/GenBank/DDBJ databases">
        <title>Annotated genome sequence of Bacterioplanes sanyensis isolated from Red Sea.</title>
        <authorList>
            <person name="Rehman Z.U."/>
        </authorList>
    </citation>
    <scope>NUCLEOTIDE SEQUENCE [LARGE SCALE GENOMIC DNA]</scope>
    <source>
        <strain evidence="2 3">NV9</strain>
    </source>
</reference>
<dbReference type="InterPro" id="IPR008620">
    <property type="entry name" value="FixH"/>
</dbReference>
<evidence type="ECO:0000313" key="3">
    <source>
        <dbReference type="Proteomes" id="UP000202440"/>
    </source>
</evidence>
<organism evidence="2 3">
    <name type="scientific">Bacterioplanes sanyensis</name>
    <dbReference type="NCBI Taxonomy" id="1249553"/>
    <lineage>
        <taxon>Bacteria</taxon>
        <taxon>Pseudomonadati</taxon>
        <taxon>Pseudomonadota</taxon>
        <taxon>Gammaproteobacteria</taxon>
        <taxon>Oceanospirillales</taxon>
        <taxon>Oceanospirillaceae</taxon>
        <taxon>Bacterioplanes</taxon>
    </lineage>
</organism>
<dbReference type="EMBL" id="CP022530">
    <property type="protein sequence ID" value="ASP40293.1"/>
    <property type="molecule type" value="Genomic_DNA"/>
</dbReference>
<keyword evidence="1" id="KW-1133">Transmembrane helix</keyword>
<gene>
    <name evidence="2" type="ORF">CHH28_17130</name>
</gene>
<name>A0A222FPX4_9GAMM</name>
<sequence>MGGFFMAMVRHCCPRSHCTEFIMKSEPQETAKPWYKEPLMLLVLGIPFLAVIWGGVILSLALSTKDSLVSDSYYKDGVSYTENQEAFQAASRLQAQADLIFTNDEVRLQLRGYFDEKPNTLQLQLIHPTLEDRDLTVFLQKMTDGSYAGVNDMELPDRRRLWLSSPEQGWQIRSTELIMPEQTVTLSYQ</sequence>
<keyword evidence="1" id="KW-0812">Transmembrane</keyword>
<accession>A0A222FPX4</accession>
<dbReference type="KEGG" id="bsan:CHH28_17130"/>
<proteinExistence type="predicted"/>
<evidence type="ECO:0000256" key="1">
    <source>
        <dbReference type="SAM" id="Phobius"/>
    </source>
</evidence>